<organism evidence="5 6">
    <name type="scientific">Vicia faba</name>
    <name type="common">Broad bean</name>
    <name type="synonym">Faba vulgaris</name>
    <dbReference type="NCBI Taxonomy" id="3906"/>
    <lineage>
        <taxon>Eukaryota</taxon>
        <taxon>Viridiplantae</taxon>
        <taxon>Streptophyta</taxon>
        <taxon>Embryophyta</taxon>
        <taxon>Tracheophyta</taxon>
        <taxon>Spermatophyta</taxon>
        <taxon>Magnoliopsida</taxon>
        <taxon>eudicotyledons</taxon>
        <taxon>Gunneridae</taxon>
        <taxon>Pentapetalae</taxon>
        <taxon>rosids</taxon>
        <taxon>fabids</taxon>
        <taxon>Fabales</taxon>
        <taxon>Fabaceae</taxon>
        <taxon>Papilionoideae</taxon>
        <taxon>50 kb inversion clade</taxon>
        <taxon>NPAAA clade</taxon>
        <taxon>Hologalegina</taxon>
        <taxon>IRL clade</taxon>
        <taxon>Fabeae</taxon>
        <taxon>Vicia</taxon>
    </lineage>
</organism>
<protein>
    <recommendedName>
        <fullName evidence="7">WAT1-related protein</fullName>
    </recommendedName>
</protein>
<feature type="transmembrane region" description="Helical" evidence="4">
    <location>
        <begin position="150"/>
        <end position="170"/>
    </location>
</feature>
<keyword evidence="1 4" id="KW-0812">Transmembrane</keyword>
<dbReference type="GO" id="GO:0016020">
    <property type="term" value="C:membrane"/>
    <property type="evidence" value="ECO:0007669"/>
    <property type="project" value="InterPro"/>
</dbReference>
<feature type="transmembrane region" description="Helical" evidence="4">
    <location>
        <begin position="44"/>
        <end position="64"/>
    </location>
</feature>
<sequence length="171" mass="19095">MDRRCCNCYKDLLPLMVLVGNESIIIGVYTLFKAATLQGMSKYVFVAYSYTVSTILLLPLYFFYTRTTQAKVWGSIVSISGAFIVTFYKGKSIIIAQDSSSPHLQQSNHILTSVDTNWVIGGLLLALSNILLTIWFVAQVEIMKEIEDELTLVFVHNLFTTILALIVGLLA</sequence>
<reference evidence="5 6" key="1">
    <citation type="submission" date="2023-01" db="EMBL/GenBank/DDBJ databases">
        <authorList>
            <person name="Kreplak J."/>
        </authorList>
    </citation>
    <scope>NUCLEOTIDE SEQUENCE [LARGE SCALE GENOMIC DNA]</scope>
</reference>
<dbReference type="EMBL" id="OX451735">
    <property type="protein sequence ID" value="CAI8594449.1"/>
    <property type="molecule type" value="Genomic_DNA"/>
</dbReference>
<name>A0AAV0Z881_VICFA</name>
<evidence type="ECO:0000256" key="4">
    <source>
        <dbReference type="SAM" id="Phobius"/>
    </source>
</evidence>
<proteinExistence type="predicted"/>
<gene>
    <name evidence="5" type="ORF">VFH_I142000</name>
</gene>
<evidence type="ECO:0000313" key="5">
    <source>
        <dbReference type="EMBL" id="CAI8594449.1"/>
    </source>
</evidence>
<accession>A0AAV0Z881</accession>
<dbReference type="AlphaFoldDB" id="A0AAV0Z881"/>
<evidence type="ECO:0000256" key="2">
    <source>
        <dbReference type="ARBA" id="ARBA00022989"/>
    </source>
</evidence>
<evidence type="ECO:0008006" key="7">
    <source>
        <dbReference type="Google" id="ProtNLM"/>
    </source>
</evidence>
<feature type="transmembrane region" description="Helical" evidence="4">
    <location>
        <begin position="12"/>
        <end position="32"/>
    </location>
</feature>
<dbReference type="InterPro" id="IPR030184">
    <property type="entry name" value="WAT1-related"/>
</dbReference>
<dbReference type="PANTHER" id="PTHR31218">
    <property type="entry name" value="WAT1-RELATED PROTEIN"/>
    <property type="match status" value="1"/>
</dbReference>
<dbReference type="GO" id="GO:0022857">
    <property type="term" value="F:transmembrane transporter activity"/>
    <property type="evidence" value="ECO:0007669"/>
    <property type="project" value="InterPro"/>
</dbReference>
<evidence type="ECO:0000256" key="1">
    <source>
        <dbReference type="ARBA" id="ARBA00022692"/>
    </source>
</evidence>
<evidence type="ECO:0000256" key="3">
    <source>
        <dbReference type="ARBA" id="ARBA00023136"/>
    </source>
</evidence>
<evidence type="ECO:0000313" key="6">
    <source>
        <dbReference type="Proteomes" id="UP001157006"/>
    </source>
</evidence>
<keyword evidence="2 4" id="KW-1133">Transmembrane helix</keyword>
<feature type="transmembrane region" description="Helical" evidence="4">
    <location>
        <begin position="116"/>
        <end position="138"/>
    </location>
</feature>
<keyword evidence="6" id="KW-1185">Reference proteome</keyword>
<dbReference type="Proteomes" id="UP001157006">
    <property type="component" value="Chromosome 1S"/>
</dbReference>
<feature type="transmembrane region" description="Helical" evidence="4">
    <location>
        <begin position="76"/>
        <end position="96"/>
    </location>
</feature>
<keyword evidence="3 4" id="KW-0472">Membrane</keyword>